<dbReference type="GO" id="GO:0008379">
    <property type="term" value="F:thioredoxin peroxidase activity"/>
    <property type="evidence" value="ECO:0007669"/>
    <property type="project" value="TreeGrafter"/>
</dbReference>
<dbReference type="EC" id="1.11.1.24" evidence="3"/>
<organism evidence="15 16">
    <name type="scientific">Brumimicrobium oceani</name>
    <dbReference type="NCBI Taxonomy" id="2100725"/>
    <lineage>
        <taxon>Bacteria</taxon>
        <taxon>Pseudomonadati</taxon>
        <taxon>Bacteroidota</taxon>
        <taxon>Flavobacteriia</taxon>
        <taxon>Flavobacteriales</taxon>
        <taxon>Crocinitomicaceae</taxon>
        <taxon>Brumimicrobium</taxon>
    </lineage>
</organism>
<feature type="domain" description="Thioredoxin" evidence="14">
    <location>
        <begin position="4"/>
        <end position="155"/>
    </location>
</feature>
<dbReference type="GO" id="GO:0005737">
    <property type="term" value="C:cytoplasm"/>
    <property type="evidence" value="ECO:0007669"/>
    <property type="project" value="TreeGrafter"/>
</dbReference>
<dbReference type="GO" id="GO:0045454">
    <property type="term" value="P:cell redox homeostasis"/>
    <property type="evidence" value="ECO:0007669"/>
    <property type="project" value="TreeGrafter"/>
</dbReference>
<dbReference type="InterPro" id="IPR000866">
    <property type="entry name" value="AhpC/TSA"/>
</dbReference>
<name>A0A2U2XCQ8_9FLAO</name>
<dbReference type="InterPro" id="IPR013766">
    <property type="entry name" value="Thioredoxin_domain"/>
</dbReference>
<evidence type="ECO:0000256" key="8">
    <source>
        <dbReference type="ARBA" id="ARBA00023284"/>
    </source>
</evidence>
<evidence type="ECO:0000313" key="16">
    <source>
        <dbReference type="Proteomes" id="UP000245370"/>
    </source>
</evidence>
<comment type="catalytic activity">
    <reaction evidence="12">
        <text>a hydroperoxide + [thioredoxin]-dithiol = an alcohol + [thioredoxin]-disulfide + H2O</text>
        <dbReference type="Rhea" id="RHEA:62620"/>
        <dbReference type="Rhea" id="RHEA-COMP:10698"/>
        <dbReference type="Rhea" id="RHEA-COMP:10700"/>
        <dbReference type="ChEBI" id="CHEBI:15377"/>
        <dbReference type="ChEBI" id="CHEBI:29950"/>
        <dbReference type="ChEBI" id="CHEBI:30879"/>
        <dbReference type="ChEBI" id="CHEBI:35924"/>
        <dbReference type="ChEBI" id="CHEBI:50058"/>
        <dbReference type="EC" id="1.11.1.24"/>
    </reaction>
</comment>
<keyword evidence="16" id="KW-1185">Reference proteome</keyword>
<evidence type="ECO:0000256" key="7">
    <source>
        <dbReference type="ARBA" id="ARBA00023157"/>
    </source>
</evidence>
<evidence type="ECO:0000256" key="11">
    <source>
        <dbReference type="ARBA" id="ARBA00042639"/>
    </source>
</evidence>
<keyword evidence="5" id="KW-0049">Antioxidant</keyword>
<feature type="active site" description="Cysteine sulfenic acid (-SOH) intermediate; for peroxidase activity" evidence="13">
    <location>
        <position position="46"/>
    </location>
</feature>
<dbReference type="InterPro" id="IPR024706">
    <property type="entry name" value="Peroxiredoxin_AhpC-typ"/>
</dbReference>
<evidence type="ECO:0000256" key="4">
    <source>
        <dbReference type="ARBA" id="ARBA00022559"/>
    </source>
</evidence>
<dbReference type="InterPro" id="IPR036249">
    <property type="entry name" value="Thioredoxin-like_sf"/>
</dbReference>
<dbReference type="PROSITE" id="PS51352">
    <property type="entry name" value="THIOREDOXIN_2"/>
    <property type="match status" value="1"/>
</dbReference>
<dbReference type="FunFam" id="3.40.30.10:FF:000007">
    <property type="entry name" value="Thioredoxin-dependent thiol peroxidase"/>
    <property type="match status" value="1"/>
</dbReference>
<dbReference type="Gene3D" id="3.40.30.10">
    <property type="entry name" value="Glutaredoxin"/>
    <property type="match status" value="1"/>
</dbReference>
<evidence type="ECO:0000256" key="1">
    <source>
        <dbReference type="ARBA" id="ARBA00003330"/>
    </source>
</evidence>
<reference evidence="15 16" key="2">
    <citation type="submission" date="2018-05" db="EMBL/GenBank/DDBJ databases">
        <authorList>
            <person name="Lanie J.A."/>
            <person name="Ng W.-L."/>
            <person name="Kazmierczak K.M."/>
            <person name="Andrzejewski T.M."/>
            <person name="Davidsen T.M."/>
            <person name="Wayne K.J."/>
            <person name="Tettelin H."/>
            <person name="Glass J.I."/>
            <person name="Rusch D."/>
            <person name="Podicherti R."/>
            <person name="Tsui H.-C.T."/>
            <person name="Winkler M.E."/>
        </authorList>
    </citation>
    <scope>NUCLEOTIDE SEQUENCE [LARGE SCALE GENOMIC DNA]</scope>
    <source>
        <strain evidence="15 16">C305</strain>
    </source>
</reference>
<reference evidence="15 16" key="1">
    <citation type="submission" date="2018-05" db="EMBL/GenBank/DDBJ databases">
        <title>Brumimicrobium oceani sp. nov., isolated from coastal sediment.</title>
        <authorList>
            <person name="Kou Y."/>
        </authorList>
    </citation>
    <scope>NUCLEOTIDE SEQUENCE [LARGE SCALE GENOMIC DNA]</scope>
    <source>
        <strain evidence="15 16">C305</strain>
    </source>
</reference>
<keyword evidence="8" id="KW-0676">Redox-active center</keyword>
<dbReference type="CDD" id="cd03017">
    <property type="entry name" value="PRX_BCP"/>
    <property type="match status" value="1"/>
</dbReference>
<accession>A0A2U2XCQ8</accession>
<evidence type="ECO:0000256" key="6">
    <source>
        <dbReference type="ARBA" id="ARBA00023002"/>
    </source>
</evidence>
<dbReference type="PANTHER" id="PTHR42801:SF4">
    <property type="entry name" value="AHPC_TSA FAMILY PROTEIN"/>
    <property type="match status" value="1"/>
</dbReference>
<sequence length="155" mass="17511">MTNLQKGDVAPSFTGKDQNGKEISLSDYKGKKVALYFYPKDMTPGCTNQACNLRDNYAELEKEGVVILGVSPDAEARHQKFIEKYDLPFPLIADTEHELINAYGIWGPKKFMGKEYDGLHRTTFLINEDGKIHDVIKKPKTKAHAEEITKSFEAE</sequence>
<dbReference type="Proteomes" id="UP000245370">
    <property type="component" value="Unassembled WGS sequence"/>
</dbReference>
<dbReference type="NCBIfam" id="NF006960">
    <property type="entry name" value="PRK09437.1"/>
    <property type="match status" value="1"/>
</dbReference>
<dbReference type="OrthoDB" id="9812811at2"/>
<dbReference type="EMBL" id="QFRJ01000005">
    <property type="protein sequence ID" value="PWH85547.1"/>
    <property type="molecule type" value="Genomic_DNA"/>
</dbReference>
<evidence type="ECO:0000313" key="15">
    <source>
        <dbReference type="EMBL" id="PWH85547.1"/>
    </source>
</evidence>
<dbReference type="PIRSF" id="PIRSF000239">
    <property type="entry name" value="AHPC"/>
    <property type="match status" value="1"/>
</dbReference>
<evidence type="ECO:0000256" key="10">
    <source>
        <dbReference type="ARBA" id="ARBA00038489"/>
    </source>
</evidence>
<evidence type="ECO:0000256" key="5">
    <source>
        <dbReference type="ARBA" id="ARBA00022862"/>
    </source>
</evidence>
<keyword evidence="7" id="KW-1015">Disulfide bond</keyword>
<evidence type="ECO:0000256" key="9">
    <source>
        <dbReference type="ARBA" id="ARBA00032824"/>
    </source>
</evidence>
<comment type="subunit">
    <text evidence="2">Monomer.</text>
</comment>
<evidence type="ECO:0000259" key="14">
    <source>
        <dbReference type="PROSITE" id="PS51352"/>
    </source>
</evidence>
<comment type="caution">
    <text evidence="15">The sequence shown here is derived from an EMBL/GenBank/DDBJ whole genome shotgun (WGS) entry which is preliminary data.</text>
</comment>
<proteinExistence type="inferred from homology"/>
<dbReference type="Pfam" id="PF00578">
    <property type="entry name" value="AhpC-TSA"/>
    <property type="match status" value="1"/>
</dbReference>
<dbReference type="GO" id="GO:0034599">
    <property type="term" value="P:cellular response to oxidative stress"/>
    <property type="evidence" value="ECO:0007669"/>
    <property type="project" value="TreeGrafter"/>
</dbReference>
<comment type="function">
    <text evidence="1">Thiol-specific peroxidase that catalyzes the reduction of hydrogen peroxide and organic hydroperoxides to water and alcohols, respectively. Plays a role in cell protection against oxidative stress by detoxifying peroxides and as sensor of hydrogen peroxide-mediated signaling events.</text>
</comment>
<dbReference type="PANTHER" id="PTHR42801">
    <property type="entry name" value="THIOREDOXIN-DEPENDENT PEROXIDE REDUCTASE"/>
    <property type="match status" value="1"/>
</dbReference>
<dbReference type="SUPFAM" id="SSF52833">
    <property type="entry name" value="Thioredoxin-like"/>
    <property type="match status" value="1"/>
</dbReference>
<comment type="similarity">
    <text evidence="10">Belongs to the peroxiredoxin family. BCP/PrxQ subfamily.</text>
</comment>
<keyword evidence="4 15" id="KW-0575">Peroxidase</keyword>
<evidence type="ECO:0000256" key="12">
    <source>
        <dbReference type="ARBA" id="ARBA00049091"/>
    </source>
</evidence>
<protein>
    <recommendedName>
        <fullName evidence="3">thioredoxin-dependent peroxiredoxin</fullName>
        <ecNumber evidence="3">1.11.1.24</ecNumber>
    </recommendedName>
    <alternativeName>
        <fullName evidence="9">Thioredoxin peroxidase</fullName>
    </alternativeName>
    <alternativeName>
        <fullName evidence="11">Thioredoxin-dependent peroxiredoxin Bcp</fullName>
    </alternativeName>
</protein>
<evidence type="ECO:0000256" key="13">
    <source>
        <dbReference type="PIRSR" id="PIRSR000239-1"/>
    </source>
</evidence>
<gene>
    <name evidence="15" type="ORF">DIT68_07870</name>
</gene>
<dbReference type="InterPro" id="IPR050924">
    <property type="entry name" value="Peroxiredoxin_BCP/PrxQ"/>
</dbReference>
<dbReference type="AlphaFoldDB" id="A0A2U2XCQ8"/>
<keyword evidence="6" id="KW-0560">Oxidoreductase</keyword>
<dbReference type="RefSeq" id="WP_109359253.1">
    <property type="nucleotide sequence ID" value="NZ_QFRJ01000005.1"/>
</dbReference>
<evidence type="ECO:0000256" key="2">
    <source>
        <dbReference type="ARBA" id="ARBA00011245"/>
    </source>
</evidence>
<evidence type="ECO:0000256" key="3">
    <source>
        <dbReference type="ARBA" id="ARBA00013017"/>
    </source>
</evidence>